<evidence type="ECO:0000256" key="7">
    <source>
        <dbReference type="ARBA" id="ARBA00022787"/>
    </source>
</evidence>
<name>A0A4P9WU86_9FUNG</name>
<evidence type="ECO:0000313" key="15">
    <source>
        <dbReference type="Proteomes" id="UP000268535"/>
    </source>
</evidence>
<keyword evidence="6" id="KW-0547">Nucleotide-binding</keyword>
<keyword evidence="9" id="KW-1133">Transmembrane helix</keyword>
<keyword evidence="7" id="KW-1000">Mitochondrion outer membrane</keyword>
<reference evidence="15" key="1">
    <citation type="journal article" date="2018" name="Nat. Microbiol.">
        <title>Leveraging single-cell genomics to expand the fungal tree of life.</title>
        <authorList>
            <person name="Ahrendt S.R."/>
            <person name="Quandt C.A."/>
            <person name="Ciobanu D."/>
            <person name="Clum A."/>
            <person name="Salamov A."/>
            <person name="Andreopoulos B."/>
            <person name="Cheng J.F."/>
            <person name="Woyke T."/>
            <person name="Pelin A."/>
            <person name="Henrissat B."/>
            <person name="Reynolds N.K."/>
            <person name="Benny G.L."/>
            <person name="Smith M.E."/>
            <person name="James T.Y."/>
            <person name="Grigoriev I.V."/>
        </authorList>
    </citation>
    <scope>NUCLEOTIDE SEQUENCE [LARGE SCALE GENOMIC DNA]</scope>
    <source>
        <strain evidence="15">ATCC 52028</strain>
    </source>
</reference>
<accession>A0A4P9WU86</accession>
<evidence type="ECO:0000256" key="1">
    <source>
        <dbReference type="ARBA" id="ARBA00004225"/>
    </source>
</evidence>
<dbReference type="SUPFAM" id="SSF69572">
    <property type="entry name" value="Activating enzymes of the ubiquitin-like proteins"/>
    <property type="match status" value="1"/>
</dbReference>
<dbReference type="GO" id="GO:0005741">
    <property type="term" value="C:mitochondrial outer membrane"/>
    <property type="evidence" value="ECO:0007669"/>
    <property type="project" value="UniProtKB-SubCell"/>
</dbReference>
<dbReference type="Proteomes" id="UP000268535">
    <property type="component" value="Unassembled WGS sequence"/>
</dbReference>
<dbReference type="PANTHER" id="PTHR43267">
    <property type="entry name" value="TRNA THREONYLCARBAMOYLADENOSINE DEHYDRATASE"/>
    <property type="match status" value="1"/>
</dbReference>
<dbReference type="Gene3D" id="3.40.50.720">
    <property type="entry name" value="NAD(P)-binding Rossmann-like Domain"/>
    <property type="match status" value="1"/>
</dbReference>
<keyword evidence="5" id="KW-0812">Transmembrane</keyword>
<keyword evidence="8" id="KW-0067">ATP-binding</keyword>
<evidence type="ECO:0000259" key="13">
    <source>
        <dbReference type="Pfam" id="PF00899"/>
    </source>
</evidence>
<evidence type="ECO:0000256" key="2">
    <source>
        <dbReference type="ARBA" id="ARBA00004294"/>
    </source>
</evidence>
<evidence type="ECO:0000256" key="11">
    <source>
        <dbReference type="ARBA" id="ARBA00023136"/>
    </source>
</evidence>
<feature type="non-terminal residue" evidence="14">
    <location>
        <position position="353"/>
    </location>
</feature>
<evidence type="ECO:0000256" key="10">
    <source>
        <dbReference type="ARBA" id="ARBA00023128"/>
    </source>
</evidence>
<evidence type="ECO:0000256" key="8">
    <source>
        <dbReference type="ARBA" id="ARBA00022840"/>
    </source>
</evidence>
<dbReference type="EMBL" id="ML009588">
    <property type="protein sequence ID" value="RKO96824.1"/>
    <property type="molecule type" value="Genomic_DNA"/>
</dbReference>
<dbReference type="AlphaFoldDB" id="A0A4P9WU86"/>
<dbReference type="GO" id="GO:0061503">
    <property type="term" value="F:tRNA threonylcarbamoyladenosine dehydratase"/>
    <property type="evidence" value="ECO:0007669"/>
    <property type="project" value="TreeGrafter"/>
</dbReference>
<proteinExistence type="inferred from homology"/>
<protein>
    <recommendedName>
        <fullName evidence="13">THIF-type NAD/FAD binding fold domain-containing protein</fullName>
    </recommendedName>
</protein>
<comment type="subcellular location">
    <subcellularLocation>
        <location evidence="1">Mitochondrion membrane</location>
        <topology evidence="1">Multi-pass membrane protein</topology>
    </subcellularLocation>
    <subcellularLocation>
        <location evidence="2">Mitochondrion outer membrane</location>
    </subcellularLocation>
</comment>
<evidence type="ECO:0000256" key="3">
    <source>
        <dbReference type="ARBA" id="ARBA00009919"/>
    </source>
</evidence>
<evidence type="ECO:0000256" key="6">
    <source>
        <dbReference type="ARBA" id="ARBA00022741"/>
    </source>
</evidence>
<feature type="domain" description="THIF-type NAD/FAD binding fold" evidence="13">
    <location>
        <begin position="16"/>
        <end position="280"/>
    </location>
</feature>
<dbReference type="InterPro" id="IPR035985">
    <property type="entry name" value="Ubiquitin-activating_enz"/>
</dbReference>
<dbReference type="GO" id="GO:0061504">
    <property type="term" value="P:cyclic threonylcarbamoyladenosine biosynthetic process"/>
    <property type="evidence" value="ECO:0007669"/>
    <property type="project" value="TreeGrafter"/>
</dbReference>
<dbReference type="GO" id="GO:0005524">
    <property type="term" value="F:ATP binding"/>
    <property type="evidence" value="ECO:0007669"/>
    <property type="project" value="UniProtKB-KW"/>
</dbReference>
<sequence length="353" mass="38478">TSTPPVSEVIVREQLARNYAFLGEAGMAVLRQSFVIVVGAGGVGSHAAHMLARAGVGRLRIIDFDQVTLSSLNRHAVATHADVGTSKVRCLQYHLAQICPQVQVEAVALLFSAKTAESLLAGAPNMVLDCIDNLNTKVDLIAYCKEHGLSVMASMGAGAKADPSRIQIADISTTYEDPLARRTRLALKLRGVVDGVTVVFSTEKPGKVGLLPLDENQVADADEYAALPDFRARILPVLGTLPALFGQAMATHVLTTLAGFETEPLVVKNRHKLYHKLQRDLQVEERAVEVAEQRDYLLSETEVGFILEEIWRGRCAKTGSFDRPTLTRWDPREPASLTNTVCLTRSEAHAYRD</sequence>
<dbReference type="InterPro" id="IPR000594">
    <property type="entry name" value="ThiF_NAD_FAD-bd"/>
</dbReference>
<dbReference type="CDD" id="cd00755">
    <property type="entry name" value="YgdL_like"/>
    <property type="match status" value="1"/>
</dbReference>
<evidence type="ECO:0000256" key="9">
    <source>
        <dbReference type="ARBA" id="ARBA00022989"/>
    </source>
</evidence>
<dbReference type="Pfam" id="PF00899">
    <property type="entry name" value="ThiF"/>
    <property type="match status" value="1"/>
</dbReference>
<evidence type="ECO:0000313" key="14">
    <source>
        <dbReference type="EMBL" id="RKO96824.1"/>
    </source>
</evidence>
<dbReference type="PANTHER" id="PTHR43267:SF2">
    <property type="entry name" value="TRNA THREONYLCARBAMOYLADENOSINE DEHYDRATASE 1-RELATED"/>
    <property type="match status" value="1"/>
</dbReference>
<feature type="non-terminal residue" evidence="14">
    <location>
        <position position="1"/>
    </location>
</feature>
<evidence type="ECO:0000256" key="4">
    <source>
        <dbReference type="ARBA" id="ARBA00022598"/>
    </source>
</evidence>
<dbReference type="GO" id="GO:0008641">
    <property type="term" value="F:ubiquitin-like modifier activating enzyme activity"/>
    <property type="evidence" value="ECO:0007669"/>
    <property type="project" value="InterPro"/>
</dbReference>
<keyword evidence="11" id="KW-0472">Membrane</keyword>
<keyword evidence="4" id="KW-0436">Ligase</keyword>
<gene>
    <name evidence="14" type="ORF">CAUPRSCDRAFT_5306</name>
</gene>
<comment type="similarity">
    <text evidence="3">Belongs to the HesA/MoeB/ThiF family.</text>
</comment>
<dbReference type="InterPro" id="IPR045886">
    <property type="entry name" value="ThiF/MoeB/HesA"/>
</dbReference>
<organism evidence="14 15">
    <name type="scientific">Caulochytrium protostelioides</name>
    <dbReference type="NCBI Taxonomy" id="1555241"/>
    <lineage>
        <taxon>Eukaryota</taxon>
        <taxon>Fungi</taxon>
        <taxon>Fungi incertae sedis</taxon>
        <taxon>Chytridiomycota</taxon>
        <taxon>Chytridiomycota incertae sedis</taxon>
        <taxon>Chytridiomycetes</taxon>
        <taxon>Caulochytriales</taxon>
        <taxon>Caulochytriaceae</taxon>
        <taxon>Caulochytrium</taxon>
    </lineage>
</organism>
<comment type="function">
    <text evidence="12">Catalyzes the ATP-dependent dehydration of threonylcarbamoyladenosine at position 37 (t(6)A37) to form cyclic t(6)A37 (ct(6)A37) in tRNAs that read codons beginning with adenine.</text>
</comment>
<keyword evidence="10" id="KW-0496">Mitochondrion</keyword>
<evidence type="ECO:0000256" key="12">
    <source>
        <dbReference type="ARBA" id="ARBA00060084"/>
    </source>
</evidence>
<dbReference type="FunFam" id="3.40.50.720:FF:000125">
    <property type="entry name" value="tRNA threonylcarbamoyladenosine dehydratase 2-like"/>
    <property type="match status" value="1"/>
</dbReference>
<evidence type="ECO:0000256" key="5">
    <source>
        <dbReference type="ARBA" id="ARBA00022692"/>
    </source>
</evidence>